<dbReference type="Proteomes" id="UP000767854">
    <property type="component" value="Unassembled WGS sequence"/>
</dbReference>
<dbReference type="CDD" id="cd04301">
    <property type="entry name" value="NAT_SF"/>
    <property type="match status" value="1"/>
</dbReference>
<comment type="caution">
    <text evidence="2">The sequence shown here is derived from an EMBL/GenBank/DDBJ whole genome shotgun (WGS) entry which is preliminary data.</text>
</comment>
<organism evidence="2 3">
    <name type="scientific">Fusibacter tunisiensis</name>
    <dbReference type="NCBI Taxonomy" id="1008308"/>
    <lineage>
        <taxon>Bacteria</taxon>
        <taxon>Bacillati</taxon>
        <taxon>Bacillota</taxon>
        <taxon>Clostridia</taxon>
        <taxon>Eubacteriales</taxon>
        <taxon>Eubacteriales Family XII. Incertae Sedis</taxon>
        <taxon>Fusibacter</taxon>
    </lineage>
</organism>
<proteinExistence type="predicted"/>
<evidence type="ECO:0000259" key="1">
    <source>
        <dbReference type="PROSITE" id="PS51186"/>
    </source>
</evidence>
<protein>
    <submittedName>
        <fullName evidence="2">GNAT superfamily N-acetyltransferase</fullName>
    </submittedName>
</protein>
<dbReference type="Pfam" id="PF00583">
    <property type="entry name" value="Acetyltransf_1"/>
    <property type="match status" value="1"/>
</dbReference>
<reference evidence="2 3" key="1">
    <citation type="submission" date="2021-01" db="EMBL/GenBank/DDBJ databases">
        <title>Genomic Encyclopedia of Type Strains, Phase IV (KMG-IV): sequencing the most valuable type-strain genomes for metagenomic binning, comparative biology and taxonomic classification.</title>
        <authorList>
            <person name="Goeker M."/>
        </authorList>
    </citation>
    <scope>NUCLEOTIDE SEQUENCE [LARGE SCALE GENOMIC DNA]</scope>
    <source>
        <strain evidence="2 3">DSM 24436</strain>
    </source>
</reference>
<feature type="domain" description="N-acetyltransferase" evidence="1">
    <location>
        <begin position="8"/>
        <end position="148"/>
    </location>
</feature>
<evidence type="ECO:0000313" key="3">
    <source>
        <dbReference type="Proteomes" id="UP000767854"/>
    </source>
</evidence>
<dbReference type="InterPro" id="IPR000182">
    <property type="entry name" value="GNAT_dom"/>
</dbReference>
<name>A0ABS2MQB8_9FIRM</name>
<dbReference type="Gene3D" id="3.40.630.30">
    <property type="match status" value="1"/>
</dbReference>
<evidence type="ECO:0000313" key="2">
    <source>
        <dbReference type="EMBL" id="MBM7561512.1"/>
    </source>
</evidence>
<keyword evidence="3" id="KW-1185">Reference proteome</keyword>
<dbReference type="EMBL" id="JAFBDT010000005">
    <property type="protein sequence ID" value="MBM7561512.1"/>
    <property type="molecule type" value="Genomic_DNA"/>
</dbReference>
<dbReference type="SUPFAM" id="SSF55729">
    <property type="entry name" value="Acyl-CoA N-acyltransferases (Nat)"/>
    <property type="match status" value="1"/>
</dbReference>
<accession>A0ABS2MQB8</accession>
<gene>
    <name evidence="2" type="ORF">JOC49_001032</name>
</gene>
<dbReference type="RefSeq" id="WP_204663083.1">
    <property type="nucleotide sequence ID" value="NZ_JAFBDT010000005.1"/>
</dbReference>
<sequence>MKNDEDYIEAAPVEEDIEEILVWLKRECDINGVGFYNNKNIIVDSFHSGNAIVLKHRGENIGLVTWSRNEILVNIDIFVIDSSYRGKGYGNFFFQAISEYFRNKGFKAIKLFCEPKSSERFWIKMGFKKLPYTGRSEHELTYYGVLVNTASITSKCNTDKIELWDVEPYEVEKEGPKWTWYLEKQNEELLYPIIQPCDCNWNLRWSRNGQVIKEDKVKYFTDKDYELYSYPFLYINKLEE</sequence>
<dbReference type="PROSITE" id="PS51186">
    <property type="entry name" value="GNAT"/>
    <property type="match status" value="1"/>
</dbReference>
<dbReference type="InterPro" id="IPR016181">
    <property type="entry name" value="Acyl_CoA_acyltransferase"/>
</dbReference>